<comment type="caution">
    <text evidence="1">The sequence shown here is derived from an EMBL/GenBank/DDBJ whole genome shotgun (WGS) entry which is preliminary data.</text>
</comment>
<evidence type="ECO:0000313" key="2">
    <source>
        <dbReference type="Proteomes" id="UP000708208"/>
    </source>
</evidence>
<sequence>SSKILYEGSNEDLELLNVPYIRRAGLIELLKNDTRPNPALPPYLNNDIFPSRLQK</sequence>
<name>A0A8J2KX92_9HEXA</name>
<feature type="non-terminal residue" evidence="1">
    <location>
        <position position="1"/>
    </location>
</feature>
<keyword evidence="2" id="KW-1185">Reference proteome</keyword>
<organism evidence="1 2">
    <name type="scientific">Allacma fusca</name>
    <dbReference type="NCBI Taxonomy" id="39272"/>
    <lineage>
        <taxon>Eukaryota</taxon>
        <taxon>Metazoa</taxon>
        <taxon>Ecdysozoa</taxon>
        <taxon>Arthropoda</taxon>
        <taxon>Hexapoda</taxon>
        <taxon>Collembola</taxon>
        <taxon>Symphypleona</taxon>
        <taxon>Sminthuridae</taxon>
        <taxon>Allacma</taxon>
    </lineage>
</organism>
<gene>
    <name evidence="1" type="ORF">AFUS01_LOCUS35202</name>
</gene>
<dbReference type="Proteomes" id="UP000708208">
    <property type="component" value="Unassembled WGS sequence"/>
</dbReference>
<proteinExistence type="predicted"/>
<dbReference type="AlphaFoldDB" id="A0A8J2KX92"/>
<evidence type="ECO:0000313" key="1">
    <source>
        <dbReference type="EMBL" id="CAG7825077.1"/>
    </source>
</evidence>
<accession>A0A8J2KX92</accession>
<dbReference type="EMBL" id="CAJVCH010534859">
    <property type="protein sequence ID" value="CAG7825077.1"/>
    <property type="molecule type" value="Genomic_DNA"/>
</dbReference>
<reference evidence="1" key="1">
    <citation type="submission" date="2021-06" db="EMBL/GenBank/DDBJ databases">
        <authorList>
            <person name="Hodson N. C."/>
            <person name="Mongue J. A."/>
            <person name="Jaron S. K."/>
        </authorList>
    </citation>
    <scope>NUCLEOTIDE SEQUENCE</scope>
</reference>
<protein>
    <submittedName>
        <fullName evidence="1">Uncharacterized protein</fullName>
    </submittedName>
</protein>